<accession>A0A3P8A438</accession>
<evidence type="ECO:0000313" key="2">
    <source>
        <dbReference type="Proteomes" id="UP000277204"/>
    </source>
</evidence>
<organism evidence="1 2">
    <name type="scientific">Schistosoma margrebowiei</name>
    <dbReference type="NCBI Taxonomy" id="48269"/>
    <lineage>
        <taxon>Eukaryota</taxon>
        <taxon>Metazoa</taxon>
        <taxon>Spiralia</taxon>
        <taxon>Lophotrochozoa</taxon>
        <taxon>Platyhelminthes</taxon>
        <taxon>Trematoda</taxon>
        <taxon>Digenea</taxon>
        <taxon>Strigeidida</taxon>
        <taxon>Schistosomatoidea</taxon>
        <taxon>Schistosomatidae</taxon>
        <taxon>Schistosoma</taxon>
    </lineage>
</organism>
<keyword evidence="2" id="KW-1185">Reference proteome</keyword>
<proteinExistence type="predicted"/>
<dbReference type="EMBL" id="UZAI01011255">
    <property type="protein sequence ID" value="VDP08577.1"/>
    <property type="molecule type" value="Genomic_DNA"/>
</dbReference>
<sequence length="58" mass="6784">MKVLNTTLQERYVDDVIVNRFLSDFRSSVNDECNDGVKKTLVSYTVYLYFSNSEQLQP</sequence>
<reference evidence="1 2" key="1">
    <citation type="submission" date="2018-11" db="EMBL/GenBank/DDBJ databases">
        <authorList>
            <consortium name="Pathogen Informatics"/>
        </authorList>
    </citation>
    <scope>NUCLEOTIDE SEQUENCE [LARGE SCALE GENOMIC DNA]</scope>
    <source>
        <strain evidence="1 2">Zambia</strain>
    </source>
</reference>
<protein>
    <submittedName>
        <fullName evidence="1">Uncharacterized protein</fullName>
    </submittedName>
</protein>
<name>A0A3P8A438_9TREM</name>
<dbReference type="AlphaFoldDB" id="A0A3P8A438"/>
<gene>
    <name evidence="1" type="ORF">SMRZ_LOCUS13802</name>
</gene>
<evidence type="ECO:0000313" key="1">
    <source>
        <dbReference type="EMBL" id="VDP08577.1"/>
    </source>
</evidence>
<dbReference type="Proteomes" id="UP000277204">
    <property type="component" value="Unassembled WGS sequence"/>
</dbReference>